<evidence type="ECO:0000256" key="4">
    <source>
        <dbReference type="ARBA" id="ARBA00023136"/>
    </source>
</evidence>
<feature type="transmembrane region" description="Helical" evidence="6">
    <location>
        <begin position="114"/>
        <end position="135"/>
    </location>
</feature>
<dbReference type="Gramene" id="ESW28633">
    <property type="protein sequence ID" value="ESW28633"/>
    <property type="gene ID" value="PHAVU_002G004900g"/>
</dbReference>
<proteinExistence type="predicted"/>
<evidence type="ECO:0000256" key="2">
    <source>
        <dbReference type="ARBA" id="ARBA00022692"/>
    </source>
</evidence>
<protein>
    <recommendedName>
        <fullName evidence="9">Tobamovirus multiplication protein 2A</fullName>
    </recommendedName>
</protein>
<dbReference type="EMBL" id="CM002289">
    <property type="protein sequence ID" value="ESW28633.1"/>
    <property type="molecule type" value="Genomic_DNA"/>
</dbReference>
<feature type="compositionally biased region" description="Polar residues" evidence="5">
    <location>
        <begin position="261"/>
        <end position="273"/>
    </location>
</feature>
<feature type="transmembrane region" description="Helical" evidence="6">
    <location>
        <begin position="164"/>
        <end position="186"/>
    </location>
</feature>
<keyword evidence="3 6" id="KW-1133">Transmembrane helix</keyword>
<dbReference type="PANTHER" id="PTHR19282:SF518">
    <property type="entry name" value="TOBAMOVIRUS MULTIPLICATION PROTEIN 2A"/>
    <property type="match status" value="1"/>
</dbReference>
<sequence length="283" mass="31651">MACRGCWECLLKLLNFILSITGLAIVGYGIYLFVEFSKVSDDDTPDISPVSDDYALIQLGRPMLMAVSLSDSFFDNLPRAWFIFLFIGVGVVLFLISCFGCIGAATRNGCCLSFYSILVALLILIELGCAAFIFFDKNWKEEIPKDKTGDFDAIYGFLSENWNIVRWVALGIGIFQALLFLLALIVRAANRPADYDSDEEFINPRQQVRQPLLNRPAAGSTTTGLPVSGTIDQRPSRSDAWSARMREKYGLDTSEFTYNPSESSRFQQVNSQPTEEKSRCTIM</sequence>
<feature type="transmembrane region" description="Helical" evidence="6">
    <location>
        <begin position="80"/>
        <end position="102"/>
    </location>
</feature>
<evidence type="ECO:0000313" key="7">
    <source>
        <dbReference type="EMBL" id="ESW28632.1"/>
    </source>
</evidence>
<dbReference type="eggNOG" id="ENOG502QRDH">
    <property type="taxonomic scope" value="Eukaryota"/>
</dbReference>
<organism evidence="7 8">
    <name type="scientific">Phaseolus vulgaris</name>
    <name type="common">Kidney bean</name>
    <name type="synonym">French bean</name>
    <dbReference type="NCBI Taxonomy" id="3885"/>
    <lineage>
        <taxon>Eukaryota</taxon>
        <taxon>Viridiplantae</taxon>
        <taxon>Streptophyta</taxon>
        <taxon>Embryophyta</taxon>
        <taxon>Tracheophyta</taxon>
        <taxon>Spermatophyta</taxon>
        <taxon>Magnoliopsida</taxon>
        <taxon>eudicotyledons</taxon>
        <taxon>Gunneridae</taxon>
        <taxon>Pentapetalae</taxon>
        <taxon>rosids</taxon>
        <taxon>fabids</taxon>
        <taxon>Fabales</taxon>
        <taxon>Fabaceae</taxon>
        <taxon>Papilionoideae</taxon>
        <taxon>50 kb inversion clade</taxon>
        <taxon>NPAAA clade</taxon>
        <taxon>indigoferoid/millettioid clade</taxon>
        <taxon>Phaseoleae</taxon>
        <taxon>Phaseolus</taxon>
    </lineage>
</organism>
<dbReference type="Pfam" id="PF00335">
    <property type="entry name" value="Tetraspanin"/>
    <property type="match status" value="1"/>
</dbReference>
<keyword evidence="8" id="KW-1185">Reference proteome</keyword>
<keyword evidence="2 6" id="KW-0812">Transmembrane</keyword>
<accession>V7CEL8</accession>
<feature type="region of interest" description="Disordered" evidence="5">
    <location>
        <begin position="214"/>
        <end position="242"/>
    </location>
</feature>
<evidence type="ECO:0000256" key="5">
    <source>
        <dbReference type="SAM" id="MobiDB-lite"/>
    </source>
</evidence>
<reference evidence="7" key="1">
    <citation type="submission" date="2013-04" db="EMBL/GenBank/DDBJ databases">
        <authorList>
            <person name="Schmutz J."/>
            <person name="McClean P."/>
            <person name="Shu S."/>
            <person name="Cregan P."/>
            <person name="Rokhsar D."/>
            <person name="Jackson S."/>
        </authorList>
    </citation>
    <scope>NUCLEOTIDE SEQUENCE</scope>
</reference>
<dbReference type="Proteomes" id="UP000000226">
    <property type="component" value="Chromosome 2"/>
</dbReference>
<gene>
    <name evidence="7" type="ORF">PHAVU_002G004900g</name>
</gene>
<dbReference type="InterPro" id="IPR018499">
    <property type="entry name" value="Tetraspanin/Peripherin"/>
</dbReference>
<name>V7CEL8_PHAVU</name>
<evidence type="ECO:0000256" key="6">
    <source>
        <dbReference type="SAM" id="Phobius"/>
    </source>
</evidence>
<keyword evidence="4 6" id="KW-0472">Membrane</keyword>
<feature type="region of interest" description="Disordered" evidence="5">
    <location>
        <begin position="261"/>
        <end position="283"/>
    </location>
</feature>
<reference evidence="8" key="2">
    <citation type="journal article" date="2014" name="Nat. Genet.">
        <title>A reference genome for common bean and genome-wide analysis of dual domestications.</title>
        <authorList>
            <person name="Schmutz J."/>
            <person name="McClean P.E."/>
            <person name="Mamidi S."/>
            <person name="Wu G.A."/>
            <person name="Cannon S.B."/>
            <person name="Grimwood J."/>
            <person name="Jenkins J."/>
            <person name="Shu S."/>
            <person name="Song Q."/>
            <person name="Chavarro C."/>
            <person name="Torres-Torres M."/>
            <person name="Geffroy V."/>
            <person name="Moghaddam S.M."/>
            <person name="Gao D."/>
            <person name="Abernathy B."/>
            <person name="Barry K."/>
            <person name="Blair M."/>
            <person name="Brick M.A."/>
            <person name="Chovatia M."/>
            <person name="Gepts P."/>
            <person name="Goodstein D.M."/>
            <person name="Gonzales M."/>
            <person name="Hellsten U."/>
            <person name="Hyten D.L."/>
            <person name="Jia G."/>
            <person name="Kelly J.D."/>
            <person name="Kudrna D."/>
            <person name="Lee R."/>
            <person name="Richard M.M."/>
            <person name="Miklas P.N."/>
            <person name="Osorno J.M."/>
            <person name="Rodrigues J."/>
            <person name="Thareau V."/>
            <person name="Urrea C.A."/>
            <person name="Wang M."/>
            <person name="Yu Y."/>
            <person name="Zhang M."/>
            <person name="Wing R.A."/>
            <person name="Cregan P.B."/>
            <person name="Rokhsar D.S."/>
            <person name="Jackson S.A."/>
        </authorList>
    </citation>
    <scope>NUCLEOTIDE SEQUENCE [LARGE SCALE GENOMIC DNA]</scope>
    <source>
        <strain evidence="8">cv. G19833</strain>
    </source>
</reference>
<dbReference type="AlphaFoldDB" id="V7CEL8"/>
<evidence type="ECO:0000313" key="8">
    <source>
        <dbReference type="Proteomes" id="UP000000226"/>
    </source>
</evidence>
<dbReference type="EMBL" id="CM002289">
    <property type="protein sequence ID" value="ESW28632.1"/>
    <property type="molecule type" value="Genomic_DNA"/>
</dbReference>
<evidence type="ECO:0008006" key="9">
    <source>
        <dbReference type="Google" id="ProtNLM"/>
    </source>
</evidence>
<evidence type="ECO:0000256" key="1">
    <source>
        <dbReference type="ARBA" id="ARBA00004141"/>
    </source>
</evidence>
<dbReference type="GO" id="GO:0016020">
    <property type="term" value="C:membrane"/>
    <property type="evidence" value="ECO:0007669"/>
    <property type="project" value="UniProtKB-SubCell"/>
</dbReference>
<dbReference type="OrthoDB" id="432835at2759"/>
<dbReference type="OMA" id="NERIDWP"/>
<evidence type="ECO:0000256" key="3">
    <source>
        <dbReference type="ARBA" id="ARBA00022989"/>
    </source>
</evidence>
<feature type="compositionally biased region" description="Polar residues" evidence="5">
    <location>
        <begin position="219"/>
        <end position="233"/>
    </location>
</feature>
<comment type="subcellular location">
    <subcellularLocation>
        <location evidence="1">Membrane</location>
        <topology evidence="1">Multi-pass membrane protein</topology>
    </subcellularLocation>
</comment>
<dbReference type="PANTHER" id="PTHR19282">
    <property type="entry name" value="TETRASPANIN"/>
    <property type="match status" value="1"/>
</dbReference>
<feature type="transmembrane region" description="Helical" evidence="6">
    <location>
        <begin position="12"/>
        <end position="34"/>
    </location>
</feature>
<dbReference type="Gramene" id="ESW28632">
    <property type="protein sequence ID" value="ESW28632"/>
    <property type="gene ID" value="PHAVU_002G004900g"/>
</dbReference>
<feature type="compositionally biased region" description="Basic and acidic residues" evidence="5">
    <location>
        <begin position="274"/>
        <end position="283"/>
    </location>
</feature>